<dbReference type="EMBL" id="JADIMC010000012">
    <property type="protein sequence ID" value="MBO8475528.1"/>
    <property type="molecule type" value="Genomic_DNA"/>
</dbReference>
<dbReference type="InterPro" id="IPR010870">
    <property type="entry name" value="Porin_O/P"/>
</dbReference>
<reference evidence="2" key="2">
    <citation type="journal article" date="2021" name="PeerJ">
        <title>Extensive microbial diversity within the chicken gut microbiome revealed by metagenomics and culture.</title>
        <authorList>
            <person name="Gilroy R."/>
            <person name="Ravi A."/>
            <person name="Getino M."/>
            <person name="Pursley I."/>
            <person name="Horton D.L."/>
            <person name="Alikhan N.F."/>
            <person name="Baker D."/>
            <person name="Gharbi K."/>
            <person name="Hall N."/>
            <person name="Watson M."/>
            <person name="Adriaenssens E.M."/>
            <person name="Foster-Nyarko E."/>
            <person name="Jarju S."/>
            <person name="Secka A."/>
            <person name="Antonio M."/>
            <person name="Oren A."/>
            <person name="Chaudhuri R.R."/>
            <person name="La Ragione R."/>
            <person name="Hildebrand F."/>
            <person name="Pallen M.J."/>
        </authorList>
    </citation>
    <scope>NUCLEOTIDE SEQUENCE</scope>
    <source>
        <strain evidence="2">6919</strain>
    </source>
</reference>
<dbReference type="Proteomes" id="UP000823598">
    <property type="component" value="Unassembled WGS sequence"/>
</dbReference>
<feature type="chain" id="PRO_5039570945" evidence="1">
    <location>
        <begin position="24"/>
        <end position="407"/>
    </location>
</feature>
<comment type="caution">
    <text evidence="2">The sequence shown here is derived from an EMBL/GenBank/DDBJ whole genome shotgun (WGS) entry which is preliminary data.</text>
</comment>
<sequence>MKRSFISALLLSSALLAPTFVSAEPVAEPAPEPIAEPAPEAVATPAPQAGSQSNWEKVISKLPKLSGYLQSGWNYTKTGDVSANSFQAKRLRLIMDGHVGEKVDFRLQIEAFNGIAGSTNNNGQKNLQVMDAFATWKIIPEFKIRVGQFYTPLGYENYDISPATLETVDFSNIVYRMACRNPFQYNVVDYGRDLGIMFMGDAFDSGKGFSYLHYDLAFTNGSLPCRDDNNKAKDIYASVTIRPTKYFNIKGTFNWGKYTTTDIAGGDGVYSPRKDNPMTRFVVGAWYNDPNGLTLRGEFGAMKSKLPERWTGTGQSENLVNEYGAYVLAGYHFGKFLPLVRWDMYKDDCNYRTANNYQRIMLGLTYQVFKNMKIQANYGHFMYTDNAAAALGYDKSEQVQIMAMFNF</sequence>
<keyword evidence="1" id="KW-0732">Signal</keyword>
<feature type="signal peptide" evidence="1">
    <location>
        <begin position="1"/>
        <end position="23"/>
    </location>
</feature>
<dbReference type="Gene3D" id="2.40.160.10">
    <property type="entry name" value="Porin"/>
    <property type="match status" value="1"/>
</dbReference>
<evidence type="ECO:0000313" key="2">
    <source>
        <dbReference type="EMBL" id="MBO8475528.1"/>
    </source>
</evidence>
<dbReference type="AlphaFoldDB" id="A0A9D9IPP0"/>
<proteinExistence type="predicted"/>
<organism evidence="2 3">
    <name type="scientific">Candidatus Limisoma faecipullorum</name>
    <dbReference type="NCBI Taxonomy" id="2840854"/>
    <lineage>
        <taxon>Bacteria</taxon>
        <taxon>Pseudomonadati</taxon>
        <taxon>Bacteroidota</taxon>
        <taxon>Bacteroidia</taxon>
        <taxon>Bacteroidales</taxon>
        <taxon>Candidatus Limisoma</taxon>
    </lineage>
</organism>
<name>A0A9D9IPP0_9BACT</name>
<evidence type="ECO:0000313" key="3">
    <source>
        <dbReference type="Proteomes" id="UP000823598"/>
    </source>
</evidence>
<evidence type="ECO:0000256" key="1">
    <source>
        <dbReference type="SAM" id="SignalP"/>
    </source>
</evidence>
<dbReference type="SUPFAM" id="SSF56935">
    <property type="entry name" value="Porins"/>
    <property type="match status" value="1"/>
</dbReference>
<accession>A0A9D9IPP0</accession>
<reference evidence="2" key="1">
    <citation type="submission" date="2020-10" db="EMBL/GenBank/DDBJ databases">
        <authorList>
            <person name="Gilroy R."/>
        </authorList>
    </citation>
    <scope>NUCLEOTIDE SEQUENCE</scope>
    <source>
        <strain evidence="2">6919</strain>
    </source>
</reference>
<dbReference type="Pfam" id="PF07396">
    <property type="entry name" value="Porin_O_P"/>
    <property type="match status" value="1"/>
</dbReference>
<protein>
    <submittedName>
        <fullName evidence="2">Porin</fullName>
    </submittedName>
</protein>
<gene>
    <name evidence="2" type="ORF">IAB88_00885</name>
</gene>
<dbReference type="InterPro" id="IPR023614">
    <property type="entry name" value="Porin_dom_sf"/>
</dbReference>